<dbReference type="InterPro" id="IPR013321">
    <property type="entry name" value="Arc_rbn_hlx_hlx"/>
</dbReference>
<evidence type="ECO:0000313" key="2">
    <source>
        <dbReference type="EMBL" id="RWR28851.1"/>
    </source>
</evidence>
<dbReference type="GO" id="GO:0006355">
    <property type="term" value="P:regulation of DNA-templated transcription"/>
    <property type="evidence" value="ECO:0007669"/>
    <property type="project" value="InterPro"/>
</dbReference>
<dbReference type="EMBL" id="SAUX01000013">
    <property type="protein sequence ID" value="RWR28851.1"/>
    <property type="molecule type" value="Genomic_DNA"/>
</dbReference>
<dbReference type="InterPro" id="IPR010985">
    <property type="entry name" value="Ribbon_hlx_hlx"/>
</dbReference>
<protein>
    <submittedName>
        <fullName evidence="2">Arc family DNA-binding protein</fullName>
    </submittedName>
</protein>
<organism evidence="2 3">
    <name type="scientific">Paenirhodobacter populi</name>
    <dbReference type="NCBI Taxonomy" id="2306993"/>
    <lineage>
        <taxon>Bacteria</taxon>
        <taxon>Pseudomonadati</taxon>
        <taxon>Pseudomonadota</taxon>
        <taxon>Alphaproteobacteria</taxon>
        <taxon>Rhodobacterales</taxon>
        <taxon>Rhodobacter group</taxon>
        <taxon>Paenirhodobacter</taxon>
    </lineage>
</organism>
<dbReference type="Proteomes" id="UP000285295">
    <property type="component" value="Unassembled WGS sequence"/>
</dbReference>
<dbReference type="Gene3D" id="1.10.1220.10">
    <property type="entry name" value="Met repressor-like"/>
    <property type="match status" value="1"/>
</dbReference>
<sequence length="121" mass="13378">MTESPMVQFKLNMPSALRERLGEAAEKSGRSLTAEVLARLEKSFENDEEWQLALGRISDIEEKLEYVFAHVFPGKVWAGSRPPESPPRKGLAGLMAQSYLSNLPGHDTVLGAFPSPAKKPR</sequence>
<keyword evidence="2" id="KW-0238">DNA-binding</keyword>
<dbReference type="SUPFAM" id="SSF47598">
    <property type="entry name" value="Ribbon-helix-helix"/>
    <property type="match status" value="1"/>
</dbReference>
<dbReference type="OrthoDB" id="7924982at2"/>
<dbReference type="InterPro" id="IPR005569">
    <property type="entry name" value="Arc_DNA-bd_dom"/>
</dbReference>
<evidence type="ECO:0000259" key="1">
    <source>
        <dbReference type="Pfam" id="PF03869"/>
    </source>
</evidence>
<reference evidence="2 3" key="2">
    <citation type="submission" date="2019-01" db="EMBL/GenBank/DDBJ databases">
        <authorList>
            <person name="Li Y."/>
        </authorList>
    </citation>
    <scope>NUCLEOTIDE SEQUENCE [LARGE SCALE GENOMIC DNA]</scope>
    <source>
        <strain evidence="2 3">D19-10-3-21</strain>
    </source>
</reference>
<dbReference type="GO" id="GO:0003677">
    <property type="term" value="F:DNA binding"/>
    <property type="evidence" value="ECO:0007669"/>
    <property type="project" value="UniProtKB-KW"/>
</dbReference>
<evidence type="ECO:0000313" key="3">
    <source>
        <dbReference type="Proteomes" id="UP000285295"/>
    </source>
</evidence>
<accession>A0A443K7T3</accession>
<gene>
    <name evidence="2" type="ORF">D2T31_12120</name>
</gene>
<comment type="caution">
    <text evidence="2">The sequence shown here is derived from an EMBL/GenBank/DDBJ whole genome shotgun (WGS) entry which is preliminary data.</text>
</comment>
<proteinExistence type="predicted"/>
<feature type="domain" description="Arc-like DNA binding" evidence="1">
    <location>
        <begin position="6"/>
        <end position="46"/>
    </location>
</feature>
<dbReference type="AlphaFoldDB" id="A0A443K7T3"/>
<reference evidence="2 3" key="1">
    <citation type="submission" date="2019-01" db="EMBL/GenBank/DDBJ databases">
        <title>Sinorhodobacter populi sp. nov. isolated from the symptomatic bark tissue of Populus euramericana canker.</title>
        <authorList>
            <person name="Xu G."/>
        </authorList>
    </citation>
    <scope>NUCLEOTIDE SEQUENCE [LARGE SCALE GENOMIC DNA]</scope>
    <source>
        <strain evidence="2 3">D19-10-3-21</strain>
    </source>
</reference>
<dbReference type="Pfam" id="PF03869">
    <property type="entry name" value="Arc"/>
    <property type="match status" value="1"/>
</dbReference>
<name>A0A443K7T3_9RHOB</name>